<reference evidence="2" key="1">
    <citation type="submission" date="2021-01" db="UniProtKB">
        <authorList>
            <consortium name="EnsemblMetazoa"/>
        </authorList>
    </citation>
    <scope>IDENTIFICATION</scope>
</reference>
<dbReference type="Proteomes" id="UP000594262">
    <property type="component" value="Unplaced"/>
</dbReference>
<dbReference type="OrthoDB" id="204928at2759"/>
<evidence type="ECO:0000256" key="1">
    <source>
        <dbReference type="SAM" id="MobiDB-lite"/>
    </source>
</evidence>
<evidence type="ECO:0000313" key="3">
    <source>
        <dbReference type="Proteomes" id="UP000594262"/>
    </source>
</evidence>
<feature type="region of interest" description="Disordered" evidence="1">
    <location>
        <begin position="62"/>
        <end position="99"/>
    </location>
</feature>
<feature type="compositionally biased region" description="Basic and acidic residues" evidence="1">
    <location>
        <begin position="84"/>
        <end position="99"/>
    </location>
</feature>
<dbReference type="AlphaFoldDB" id="A0A7M5UFM1"/>
<proteinExistence type="predicted"/>
<accession>A0A7M5UFM1</accession>
<name>A0A7M5UFM1_9CNID</name>
<keyword evidence="3" id="KW-1185">Reference proteome</keyword>
<evidence type="ECO:0000313" key="2">
    <source>
        <dbReference type="EnsemblMetazoa" id="CLYHEMP009993.1"/>
    </source>
</evidence>
<dbReference type="EnsemblMetazoa" id="CLYHEMT009993.1">
    <property type="protein sequence ID" value="CLYHEMP009993.1"/>
    <property type="gene ID" value="CLYHEMG009993"/>
</dbReference>
<organism evidence="2 3">
    <name type="scientific">Clytia hemisphaerica</name>
    <dbReference type="NCBI Taxonomy" id="252671"/>
    <lineage>
        <taxon>Eukaryota</taxon>
        <taxon>Metazoa</taxon>
        <taxon>Cnidaria</taxon>
        <taxon>Hydrozoa</taxon>
        <taxon>Hydroidolina</taxon>
        <taxon>Leptothecata</taxon>
        <taxon>Obeliida</taxon>
        <taxon>Clytiidae</taxon>
        <taxon>Clytia</taxon>
    </lineage>
</organism>
<sequence length="99" mass="11691">HYANAYTQKFVNNLSFCHGLTVGPTRLHKVEQSMDLVEKVINERHHAIMKLEKERKYKFDEEEENEDLLNFNDTDSLTTEQSFEESRDNTKKEQNANTV</sequence>
<protein>
    <submittedName>
        <fullName evidence="2">Uncharacterized protein</fullName>
    </submittedName>
</protein>